<evidence type="ECO:0000313" key="1">
    <source>
        <dbReference type="EMBL" id="KAF1954088.1"/>
    </source>
</evidence>
<proteinExistence type="predicted"/>
<dbReference type="EMBL" id="ML977000">
    <property type="protein sequence ID" value="KAF1954088.1"/>
    <property type="molecule type" value="Genomic_DNA"/>
</dbReference>
<dbReference type="OrthoDB" id="5243686at2759"/>
<organism evidence="1 2">
    <name type="scientific">Byssothecium circinans</name>
    <dbReference type="NCBI Taxonomy" id="147558"/>
    <lineage>
        <taxon>Eukaryota</taxon>
        <taxon>Fungi</taxon>
        <taxon>Dikarya</taxon>
        <taxon>Ascomycota</taxon>
        <taxon>Pezizomycotina</taxon>
        <taxon>Dothideomycetes</taxon>
        <taxon>Pleosporomycetidae</taxon>
        <taxon>Pleosporales</taxon>
        <taxon>Massarineae</taxon>
        <taxon>Massarinaceae</taxon>
        <taxon>Byssothecium</taxon>
    </lineage>
</organism>
<evidence type="ECO:0000313" key="2">
    <source>
        <dbReference type="Proteomes" id="UP000800035"/>
    </source>
</evidence>
<dbReference type="Proteomes" id="UP000800035">
    <property type="component" value="Unassembled WGS sequence"/>
</dbReference>
<sequence>MCSLTQIRPQPPFFFRIDEIVERGVSRPQNDGNIWRPSTRRGDNACIPGGASGKWWYCDGQGIRPMPGLPANSVPYKTFSAYYCGGFGFWILRGDATRPTGGEAWHPLSFDYEETDYSTYLTNAGQRHTLNWTRPDQFWPRMLLPTHYHDARRVTQDLRYGGLTGDLPIFLALLAFSMPPNQLTYMLPFMFQAGRWGFHSLQDGRTDKRGVVVYVYTCPPSYSARSTAEELRRYEHSCYYA</sequence>
<name>A0A6A5TNU6_9PLEO</name>
<dbReference type="AlphaFoldDB" id="A0A6A5TNU6"/>
<accession>A0A6A5TNU6</accession>
<protein>
    <submittedName>
        <fullName evidence="1">Uncharacterized protein</fullName>
    </submittedName>
</protein>
<keyword evidence="2" id="KW-1185">Reference proteome</keyword>
<reference evidence="1" key="1">
    <citation type="journal article" date="2020" name="Stud. Mycol.">
        <title>101 Dothideomycetes genomes: a test case for predicting lifestyles and emergence of pathogens.</title>
        <authorList>
            <person name="Haridas S."/>
            <person name="Albert R."/>
            <person name="Binder M."/>
            <person name="Bloem J."/>
            <person name="Labutti K."/>
            <person name="Salamov A."/>
            <person name="Andreopoulos B."/>
            <person name="Baker S."/>
            <person name="Barry K."/>
            <person name="Bills G."/>
            <person name="Bluhm B."/>
            <person name="Cannon C."/>
            <person name="Castanera R."/>
            <person name="Culley D."/>
            <person name="Daum C."/>
            <person name="Ezra D."/>
            <person name="Gonzalez J."/>
            <person name="Henrissat B."/>
            <person name="Kuo A."/>
            <person name="Liang C."/>
            <person name="Lipzen A."/>
            <person name="Lutzoni F."/>
            <person name="Magnuson J."/>
            <person name="Mondo S."/>
            <person name="Nolan M."/>
            <person name="Ohm R."/>
            <person name="Pangilinan J."/>
            <person name="Park H.-J."/>
            <person name="Ramirez L."/>
            <person name="Alfaro M."/>
            <person name="Sun H."/>
            <person name="Tritt A."/>
            <person name="Yoshinaga Y."/>
            <person name="Zwiers L.-H."/>
            <person name="Turgeon B."/>
            <person name="Goodwin S."/>
            <person name="Spatafora J."/>
            <person name="Crous P."/>
            <person name="Grigoriev I."/>
        </authorList>
    </citation>
    <scope>NUCLEOTIDE SEQUENCE</scope>
    <source>
        <strain evidence="1">CBS 675.92</strain>
    </source>
</reference>
<gene>
    <name evidence="1" type="ORF">CC80DRAFT_418342</name>
</gene>